<feature type="domain" description="Nitroreductase" evidence="1">
    <location>
        <begin position="192"/>
        <end position="380"/>
    </location>
</feature>
<organism evidence="2 3">
    <name type="scientific">Natrinema salaciae</name>
    <dbReference type="NCBI Taxonomy" id="1186196"/>
    <lineage>
        <taxon>Archaea</taxon>
        <taxon>Methanobacteriati</taxon>
        <taxon>Methanobacteriota</taxon>
        <taxon>Stenosarchaea group</taxon>
        <taxon>Halobacteria</taxon>
        <taxon>Halobacteriales</taxon>
        <taxon>Natrialbaceae</taxon>
        <taxon>Natrinema</taxon>
    </lineage>
</organism>
<keyword evidence="3" id="KW-1185">Reference proteome</keyword>
<dbReference type="PANTHER" id="PTHR43745:SF2">
    <property type="entry name" value="NITROREDUCTASE MJ1384-RELATED"/>
    <property type="match status" value="1"/>
</dbReference>
<evidence type="ECO:0000259" key="1">
    <source>
        <dbReference type="Pfam" id="PF00881"/>
    </source>
</evidence>
<dbReference type="GO" id="GO:0016491">
    <property type="term" value="F:oxidoreductase activity"/>
    <property type="evidence" value="ECO:0007669"/>
    <property type="project" value="InterPro"/>
</dbReference>
<dbReference type="EMBL" id="FOFD01000004">
    <property type="protein sequence ID" value="SER09479.1"/>
    <property type="molecule type" value="Genomic_DNA"/>
</dbReference>
<dbReference type="Proteomes" id="UP000199114">
    <property type="component" value="Unassembled WGS sequence"/>
</dbReference>
<dbReference type="Gene3D" id="3.40.109.10">
    <property type="entry name" value="NADH Oxidase"/>
    <property type="match status" value="1"/>
</dbReference>
<dbReference type="Pfam" id="PF00881">
    <property type="entry name" value="Nitroreductase"/>
    <property type="match status" value="1"/>
</dbReference>
<evidence type="ECO:0000313" key="2">
    <source>
        <dbReference type="EMBL" id="SER09479.1"/>
    </source>
</evidence>
<proteinExistence type="predicted"/>
<dbReference type="AlphaFoldDB" id="A0A1H9LE07"/>
<dbReference type="PANTHER" id="PTHR43745">
    <property type="entry name" value="NITROREDUCTASE MJ1384-RELATED"/>
    <property type="match status" value="1"/>
</dbReference>
<name>A0A1H9LE07_9EURY</name>
<protein>
    <submittedName>
        <fullName evidence="2">SagB-type dehydrogenase domain-containing protein</fullName>
    </submittedName>
</protein>
<dbReference type="InterPro" id="IPR052544">
    <property type="entry name" value="Bacteriocin_Proc_Enz"/>
</dbReference>
<dbReference type="STRING" id="1186196.SAMN04489841_2934"/>
<accession>A0A1H9LE07</accession>
<dbReference type="InterPro" id="IPR000415">
    <property type="entry name" value="Nitroreductase-like"/>
</dbReference>
<dbReference type="SUPFAM" id="SSF55469">
    <property type="entry name" value="FMN-dependent nitroreductase-like"/>
    <property type="match status" value="1"/>
</dbReference>
<reference evidence="3" key="1">
    <citation type="submission" date="2016-10" db="EMBL/GenBank/DDBJ databases">
        <authorList>
            <person name="Varghese N."/>
            <person name="Submissions S."/>
        </authorList>
    </citation>
    <scope>NUCLEOTIDE SEQUENCE [LARGE SCALE GENOMIC DNA]</scope>
    <source>
        <strain evidence="3">DSM 25055</strain>
    </source>
</reference>
<dbReference type="InterPro" id="IPR029479">
    <property type="entry name" value="Nitroreductase"/>
</dbReference>
<sequence length="381" mass="43331">MSAKSAHEDDLSQETTRFRCNDALYFAFRTCGESQTLQPVGRVYTDSSRTFTLDDLSVLSVLEYATSPRTRSELLDFVEHEFSVSSETAETTLETLVSGDFLLPADDPIFRRRSEWMERTWRRALYYHVATRDIDYIDDTPDDRYESRETALDSYRNENSPPDLFGDFEKSTLVPLGEPDALPQRSLESVLLERRTVRNYSGESMTESELSTLLAHTFAPVADVREYIAKNLDDDPTLHLLSAQYPFDVFVIVGRHETLEPGVYRYAMREHALTIVEPLADPVEVDGLLDEISHQPYSRNSAITVLFTQNIDRERWAYRHDNSLRNLYVKIAGHAQRLILAGVSMEFGAFQTPALDDPVVDALVDVDGFTNPASYLVTLGK</sequence>
<gene>
    <name evidence="2" type="ORF">SAMN04489841_2934</name>
</gene>
<dbReference type="CDD" id="cd02142">
    <property type="entry name" value="McbC_SagB-like_oxidoreductase"/>
    <property type="match status" value="1"/>
</dbReference>
<evidence type="ECO:0000313" key="3">
    <source>
        <dbReference type="Proteomes" id="UP000199114"/>
    </source>
</evidence>